<gene>
    <name evidence="5" type="primary">LOC107787683</name>
</gene>
<feature type="compositionally biased region" description="Polar residues" evidence="2">
    <location>
        <begin position="155"/>
        <end position="168"/>
    </location>
</feature>
<evidence type="ECO:0000313" key="5">
    <source>
        <dbReference type="RefSeq" id="XP_016464771.1"/>
    </source>
</evidence>
<dbReference type="RefSeq" id="XP_016464771.1">
    <property type="nucleotide sequence ID" value="XM_016609285.2"/>
</dbReference>
<accession>A0A1S3ZK63</accession>
<proteinExistence type="inferred from homology"/>
<dbReference type="Proteomes" id="UP000790787">
    <property type="component" value="Chromosome 9"/>
</dbReference>
<dbReference type="InterPro" id="IPR021410">
    <property type="entry name" value="FAF"/>
</dbReference>
<dbReference type="Pfam" id="PF11250">
    <property type="entry name" value="FAF"/>
    <property type="match status" value="1"/>
</dbReference>
<sequence>MSAQCVNMNNFNLSLKMKEVTAEKQGIMSILGSNTDQRSIKAAASIRRTLSADMSSISKNGFFSSMKKIASSEELIAISSAADICDSSSSDGEEDHVEQLKDQPIGTFDWSSILSSKNEEADSSKIPPPYIHPLVKRSGSSLSKKSLEICTESLGSETGSDCFSSSPPKNEDLENNKDDHHYHQQQHSSVSQSFEDIPVVKYNYRKNLSSPRSFPPPLHSVHMQSFRQNGRLVLEAVSVPPMNYFHAQRVDGRLCLTYINQNDSTADQPELEIANIDDQVEEFEQMFDDISVMEKSSRLSNEVIHVNKSSALMMLEKKNQLTWSKCVSFSVTPGYFDISNKFNNSLNSMMEHEVKDSIFRECYTCPSSITQSPPPPAAAVSLNAYDNFWRKKPTVANIVNNSTTADQCFSKNNYYTNKKVFLAAAEANGTDLKATGTTKIASYEQQQDLVLIRGNKASMNNLVPLLRSCKEPKRSLIIWEPYCIATS</sequence>
<evidence type="ECO:0000259" key="3">
    <source>
        <dbReference type="Pfam" id="PF11250"/>
    </source>
</evidence>
<dbReference type="RefSeq" id="XP_016464771.1">
    <property type="nucleotide sequence ID" value="XM_016609285.1"/>
</dbReference>
<dbReference type="PaxDb" id="4097-A0A1S3ZK63"/>
<protein>
    <submittedName>
        <fullName evidence="5">Protein FAF-like, chloroplastic</fullName>
    </submittedName>
    <submittedName>
        <fullName evidence="5">Uncharacterized protein LOC107787683</fullName>
    </submittedName>
</protein>
<name>A0A1S3ZK63_TOBAC</name>
<dbReference type="AlphaFoldDB" id="A0A1S3ZK63"/>
<reference evidence="4" key="1">
    <citation type="journal article" date="2014" name="Nat. Commun.">
        <title>The tobacco genome sequence and its comparison with those of tomato and potato.</title>
        <authorList>
            <person name="Sierro N."/>
            <person name="Battey J.N."/>
            <person name="Ouadi S."/>
            <person name="Bakaher N."/>
            <person name="Bovet L."/>
            <person name="Willig A."/>
            <person name="Goepfert S."/>
            <person name="Peitsch M.C."/>
            <person name="Ivanov N.V."/>
        </authorList>
    </citation>
    <scope>NUCLEOTIDE SEQUENCE [LARGE SCALE GENOMIC DNA]</scope>
</reference>
<keyword evidence="4" id="KW-1185">Reference proteome</keyword>
<comment type="similarity">
    <text evidence="1">Belongs to the fantastic four family.</text>
</comment>
<feature type="domain" description="FAF" evidence="3">
    <location>
        <begin position="213"/>
        <end position="257"/>
    </location>
</feature>
<dbReference type="InterPro" id="IPR046431">
    <property type="entry name" value="FAF_dom"/>
</dbReference>
<dbReference type="STRING" id="4097.A0A1S3ZK63"/>
<dbReference type="OMA" id="KPTMANI"/>
<dbReference type="GeneID" id="107787683"/>
<reference evidence="5" key="2">
    <citation type="submission" date="2025-08" db="UniProtKB">
        <authorList>
            <consortium name="RefSeq"/>
        </authorList>
    </citation>
    <scope>IDENTIFICATION</scope>
    <source>
        <tissue evidence="5">Leaf</tissue>
    </source>
</reference>
<evidence type="ECO:0000313" key="4">
    <source>
        <dbReference type="Proteomes" id="UP000790787"/>
    </source>
</evidence>
<feature type="region of interest" description="Disordered" evidence="2">
    <location>
        <begin position="155"/>
        <end position="190"/>
    </location>
</feature>
<evidence type="ECO:0000256" key="2">
    <source>
        <dbReference type="SAM" id="MobiDB-lite"/>
    </source>
</evidence>
<dbReference type="PANTHER" id="PTHR33155">
    <property type="entry name" value="FANTASTIC FOUR-LIKE PROTEIN (DUF3049)"/>
    <property type="match status" value="1"/>
</dbReference>
<dbReference type="OrthoDB" id="1303570at2759"/>
<evidence type="ECO:0000256" key="1">
    <source>
        <dbReference type="ARBA" id="ARBA00008690"/>
    </source>
</evidence>
<dbReference type="KEGG" id="nta:107787683"/>
<feature type="compositionally biased region" description="Basic and acidic residues" evidence="2">
    <location>
        <begin position="169"/>
        <end position="182"/>
    </location>
</feature>
<dbReference type="PANTHER" id="PTHR33155:SF41">
    <property type="entry name" value="PROTEIN FAF-LIKE, CHLOROPLASTIC"/>
    <property type="match status" value="1"/>
</dbReference>
<organism evidence="4 5">
    <name type="scientific">Nicotiana tabacum</name>
    <name type="common">Common tobacco</name>
    <dbReference type="NCBI Taxonomy" id="4097"/>
    <lineage>
        <taxon>Eukaryota</taxon>
        <taxon>Viridiplantae</taxon>
        <taxon>Streptophyta</taxon>
        <taxon>Embryophyta</taxon>
        <taxon>Tracheophyta</taxon>
        <taxon>Spermatophyta</taxon>
        <taxon>Magnoliopsida</taxon>
        <taxon>eudicotyledons</taxon>
        <taxon>Gunneridae</taxon>
        <taxon>Pentapetalae</taxon>
        <taxon>asterids</taxon>
        <taxon>lamiids</taxon>
        <taxon>Solanales</taxon>
        <taxon>Solanaceae</taxon>
        <taxon>Nicotianoideae</taxon>
        <taxon>Nicotianeae</taxon>
        <taxon>Nicotiana</taxon>
    </lineage>
</organism>